<evidence type="ECO:0000313" key="4">
    <source>
        <dbReference type="Proteomes" id="UP000308133"/>
    </source>
</evidence>
<evidence type="ECO:0000313" key="3">
    <source>
        <dbReference type="EMBL" id="TKX20624.1"/>
    </source>
</evidence>
<evidence type="ECO:0000256" key="1">
    <source>
        <dbReference type="SAM" id="MobiDB-lite"/>
    </source>
</evidence>
<accession>A0A4U7AXZ0</accession>
<dbReference type="EMBL" id="PTQR01000086">
    <property type="protein sequence ID" value="TKX20624.1"/>
    <property type="molecule type" value="Genomic_DNA"/>
</dbReference>
<name>A0A4U7AXZ0_9PEZI</name>
<dbReference type="AlphaFoldDB" id="A0A4U7AXZ0"/>
<dbReference type="Proteomes" id="UP000308133">
    <property type="component" value="Unassembled WGS sequence"/>
</dbReference>
<feature type="signal peptide" evidence="2">
    <location>
        <begin position="1"/>
        <end position="18"/>
    </location>
</feature>
<feature type="region of interest" description="Disordered" evidence="1">
    <location>
        <begin position="395"/>
        <end position="437"/>
    </location>
</feature>
<dbReference type="InterPro" id="IPR024079">
    <property type="entry name" value="MetalloPept_cat_dom_sf"/>
</dbReference>
<feature type="region of interest" description="Disordered" evidence="1">
    <location>
        <begin position="24"/>
        <end position="58"/>
    </location>
</feature>
<proteinExistence type="predicted"/>
<keyword evidence="2" id="KW-0732">Signal</keyword>
<organism evidence="3 4">
    <name type="scientific">Elsinoe australis</name>
    <dbReference type="NCBI Taxonomy" id="40998"/>
    <lineage>
        <taxon>Eukaryota</taxon>
        <taxon>Fungi</taxon>
        <taxon>Dikarya</taxon>
        <taxon>Ascomycota</taxon>
        <taxon>Pezizomycotina</taxon>
        <taxon>Dothideomycetes</taxon>
        <taxon>Dothideomycetidae</taxon>
        <taxon>Myriangiales</taxon>
        <taxon>Elsinoaceae</taxon>
        <taxon>Elsinoe</taxon>
    </lineage>
</organism>
<dbReference type="Gene3D" id="3.40.390.10">
    <property type="entry name" value="Collagenase (Catalytic Domain)"/>
    <property type="match status" value="1"/>
</dbReference>
<reference evidence="3 4" key="1">
    <citation type="submission" date="2018-02" db="EMBL/GenBank/DDBJ databases">
        <title>Draft genome sequences of Elsinoe sp., causing black scab on jojoba.</title>
        <authorList>
            <person name="Stodart B."/>
            <person name="Jeffress S."/>
            <person name="Ash G."/>
            <person name="Arun Chinnappa K."/>
        </authorList>
    </citation>
    <scope>NUCLEOTIDE SEQUENCE [LARGE SCALE GENOMIC DNA]</scope>
    <source>
        <strain evidence="3 4">Hillstone_2</strain>
    </source>
</reference>
<protein>
    <submittedName>
        <fullName evidence="3">Metallopeptidase-like protein 5</fullName>
    </submittedName>
</protein>
<gene>
    <name evidence="3" type="ORF">C1H76_7010</name>
</gene>
<feature type="chain" id="PRO_5020713876" evidence="2">
    <location>
        <begin position="19"/>
        <end position="651"/>
    </location>
</feature>
<dbReference type="SUPFAM" id="SSF55486">
    <property type="entry name" value="Metalloproteases ('zincins'), catalytic domain"/>
    <property type="match status" value="1"/>
</dbReference>
<comment type="caution">
    <text evidence="3">The sequence shown here is derived from an EMBL/GenBank/DDBJ whole genome shotgun (WGS) entry which is preliminary data.</text>
</comment>
<evidence type="ECO:0000256" key="2">
    <source>
        <dbReference type="SAM" id="SignalP"/>
    </source>
</evidence>
<feature type="compositionally biased region" description="Low complexity" evidence="1">
    <location>
        <begin position="408"/>
        <end position="425"/>
    </location>
</feature>
<feature type="compositionally biased region" description="Polar residues" evidence="1">
    <location>
        <begin position="395"/>
        <end position="407"/>
    </location>
</feature>
<sequence length="651" mass="70032">MRASYSITLSLLATLGTALDESITSSIDPNNPNNADPTPLPTVAAAAPSRQSDDPWPSGIPTLPNGCDGRKMTAECFSAMDVSAQSIGKGAYLWFDNDHRCTAEQQNLLKTGFRESEDVLSYVSNWQNTARGRVAADYWMGSTWIDLVDRIGGNIKRASDFINEPGSKKSYITISCADKDNTCQRARREGKAVGGYAWNYKGWWGYVYGYINMCDSYYSLADIPTKEDEINGYLRSGDGDRLQDMRYFRTLGQFLIHEMFHLKSTSGSEPDIHDQYITNIPWDSSTTDPNDKKAYGPKLVRKVAKQRYEGNGGGAIKSSQNADSYAIMAQCLYWWDVTGVFPGVPVTSTAASQGAPPVMHLLSLDLDNGTDIDTASNGGSAFDSVFNSFSGTFGDSQDSADTDTSNDSPVVSSTSSLPAASSPTSAPAPAPPKEVQTCNGVGGGHYVSQPTLSDIITNKFCPDAVAQGTLDTNSGSISRSYNPGTMEAVSVSMDWAPGLDFKPNLDDCKQYLLARLTDGCDGNDPTGNPVDYKAGGSMLVGDVTYRITPTAIRQPATDGIKARCDSTYKAAFNEYWTWGHGFASDDFGARFKHELGGCAILPDTWSFDYGLGSDGREWTAKFRTGVFQRSCVGNAFVTAGAPSGTGCNGSG</sequence>
<feature type="compositionally biased region" description="Low complexity" evidence="1">
    <location>
        <begin position="28"/>
        <end position="48"/>
    </location>
</feature>
<dbReference type="Pfam" id="PF18647">
    <property type="entry name" value="Fungal_lectin_2"/>
    <property type="match status" value="1"/>
</dbReference>
<dbReference type="GO" id="GO:0008237">
    <property type="term" value="F:metallopeptidase activity"/>
    <property type="evidence" value="ECO:0007669"/>
    <property type="project" value="InterPro"/>
</dbReference>